<proteinExistence type="predicted"/>
<reference evidence="1" key="1">
    <citation type="submission" date="2022-08" db="EMBL/GenBank/DDBJ databases">
        <title>Genomic Encyclopedia of Type Strains, Phase V (KMG-V): Genome sequencing to study the core and pangenomes of soil and plant-associated prokaryotes.</title>
        <authorList>
            <person name="Whitman W."/>
        </authorList>
    </citation>
    <scope>NUCLEOTIDE SEQUENCE</scope>
    <source>
        <strain evidence="1">SP3002</strain>
    </source>
</reference>
<name>A0AAW5P8G0_9BACT</name>
<comment type="caution">
    <text evidence="1">The sequence shown here is derived from an EMBL/GenBank/DDBJ whole genome shotgun (WGS) entry which is preliminary data.</text>
</comment>
<dbReference type="Proteomes" id="UP001155110">
    <property type="component" value="Unassembled WGS sequence"/>
</dbReference>
<dbReference type="EMBL" id="JANTZM010000007">
    <property type="protein sequence ID" value="MCS4157774.1"/>
    <property type="molecule type" value="Genomic_DNA"/>
</dbReference>
<gene>
    <name evidence="1" type="ORF">GGP99_001738</name>
</gene>
<dbReference type="RefSeq" id="WP_259258297.1">
    <property type="nucleotide sequence ID" value="NZ_JANTZM010000007.1"/>
</dbReference>
<evidence type="ECO:0000313" key="2">
    <source>
        <dbReference type="Proteomes" id="UP001155110"/>
    </source>
</evidence>
<sequence>MPEAERKEYEKVPDWAHDILRHGERMMRERIWSQTAQEYYTHETGTPWRAIEHVTERTVWRVCRDLWGEVPEPISREVVWSGHEKWNESAPEESQRLMCRLIRTLGESFQAAADGFIFEYERQMEEAYERGTLEVLVQVTRDGIEIRSVLPKSAFPL</sequence>
<organism evidence="1 2">
    <name type="scientific">Salinibacter ruber</name>
    <dbReference type="NCBI Taxonomy" id="146919"/>
    <lineage>
        <taxon>Bacteria</taxon>
        <taxon>Pseudomonadati</taxon>
        <taxon>Rhodothermota</taxon>
        <taxon>Rhodothermia</taxon>
        <taxon>Rhodothermales</taxon>
        <taxon>Salinibacteraceae</taxon>
        <taxon>Salinibacter</taxon>
    </lineage>
</organism>
<dbReference type="AlphaFoldDB" id="A0AAW5P8G0"/>
<accession>A0AAW5P8G0</accession>
<protein>
    <submittedName>
        <fullName evidence="1">Uncharacterized protein</fullName>
    </submittedName>
</protein>
<evidence type="ECO:0000313" key="1">
    <source>
        <dbReference type="EMBL" id="MCS4157774.1"/>
    </source>
</evidence>